<evidence type="ECO:0000259" key="4">
    <source>
        <dbReference type="PROSITE" id="PS51755"/>
    </source>
</evidence>
<feature type="transmembrane region" description="Helical" evidence="3">
    <location>
        <begin position="162"/>
        <end position="183"/>
    </location>
</feature>
<accession>A0A3S4Z0Z4</accession>
<dbReference type="InterPro" id="IPR036388">
    <property type="entry name" value="WH-like_DNA-bd_sf"/>
</dbReference>
<dbReference type="GO" id="GO:0006355">
    <property type="term" value="P:regulation of DNA-templated transcription"/>
    <property type="evidence" value="ECO:0007669"/>
    <property type="project" value="InterPro"/>
</dbReference>
<dbReference type="Pfam" id="PF00486">
    <property type="entry name" value="Trans_reg_C"/>
    <property type="match status" value="1"/>
</dbReference>
<evidence type="ECO:0000256" key="1">
    <source>
        <dbReference type="ARBA" id="ARBA00023125"/>
    </source>
</evidence>
<evidence type="ECO:0000313" key="6">
    <source>
        <dbReference type="Proteomes" id="UP000270487"/>
    </source>
</evidence>
<dbReference type="AlphaFoldDB" id="A0A3S4Z0Z4"/>
<evidence type="ECO:0000256" key="3">
    <source>
        <dbReference type="SAM" id="Phobius"/>
    </source>
</evidence>
<dbReference type="GO" id="GO:0000160">
    <property type="term" value="P:phosphorelay signal transduction system"/>
    <property type="evidence" value="ECO:0007669"/>
    <property type="project" value="InterPro"/>
</dbReference>
<keyword evidence="3" id="KW-1133">Transmembrane helix</keyword>
<sequence length="278" mass="31682">MLKKYIIDSSFEFCPATCQLTVFGAEDFIITLHVPVSRCLELLLERRFDLVSQHDFYQYVWQDEAKNVSVDTLYQSISLLRKALKNISKEYKVMILTIPRKGFKFNQIFSVQEQIGETIIASSSNSGVLIENITKALGHDDNVNDHPIYPMQHKKRVKLKSLYYYMMVILALIVILWVTYLVFKNKELSPLSSYTHHSEISGCIIYTDSAIYDLPGKIKSIKELGADCKVTPYIYITAFSYSTRVSAVSCYTPIESEASSDCTTYNLIGDSNVLPSRP</sequence>
<dbReference type="SMART" id="SM00862">
    <property type="entry name" value="Trans_reg_C"/>
    <property type="match status" value="1"/>
</dbReference>
<organism evidence="5 6">
    <name type="scientific">Serratia fonticola</name>
    <dbReference type="NCBI Taxonomy" id="47917"/>
    <lineage>
        <taxon>Bacteria</taxon>
        <taxon>Pseudomonadati</taxon>
        <taxon>Pseudomonadota</taxon>
        <taxon>Gammaproteobacteria</taxon>
        <taxon>Enterobacterales</taxon>
        <taxon>Yersiniaceae</taxon>
        <taxon>Serratia</taxon>
    </lineage>
</organism>
<proteinExistence type="predicted"/>
<reference evidence="5 6" key="1">
    <citation type="submission" date="2018-12" db="EMBL/GenBank/DDBJ databases">
        <authorList>
            <consortium name="Pathogen Informatics"/>
        </authorList>
    </citation>
    <scope>NUCLEOTIDE SEQUENCE [LARGE SCALE GENOMIC DNA]</scope>
    <source>
        <strain evidence="5 6">NCTC13193</strain>
    </source>
</reference>
<dbReference type="EMBL" id="LR134492">
    <property type="protein sequence ID" value="VEI73009.1"/>
    <property type="molecule type" value="Genomic_DNA"/>
</dbReference>
<feature type="DNA-binding region" description="OmpR/PhoB-type" evidence="2">
    <location>
        <begin position="2"/>
        <end position="107"/>
    </location>
</feature>
<keyword evidence="3" id="KW-0812">Transmembrane</keyword>
<evidence type="ECO:0000256" key="2">
    <source>
        <dbReference type="PROSITE-ProRule" id="PRU01091"/>
    </source>
</evidence>
<dbReference type="InterPro" id="IPR001867">
    <property type="entry name" value="OmpR/PhoB-type_DNA-bd"/>
</dbReference>
<dbReference type="Proteomes" id="UP000270487">
    <property type="component" value="Chromosome"/>
</dbReference>
<name>A0A3S4Z0Z4_SERFO</name>
<gene>
    <name evidence="5" type="ORF">NCTC13193_03933</name>
</gene>
<keyword evidence="3" id="KW-0472">Membrane</keyword>
<feature type="domain" description="OmpR/PhoB-type" evidence="4">
    <location>
        <begin position="2"/>
        <end position="107"/>
    </location>
</feature>
<keyword evidence="1 2" id="KW-0238">DNA-binding</keyword>
<dbReference type="PROSITE" id="PS51755">
    <property type="entry name" value="OMPR_PHOB"/>
    <property type="match status" value="1"/>
</dbReference>
<dbReference type="Gene3D" id="1.10.10.10">
    <property type="entry name" value="Winged helix-like DNA-binding domain superfamily/Winged helix DNA-binding domain"/>
    <property type="match status" value="1"/>
</dbReference>
<dbReference type="SUPFAM" id="SSF46894">
    <property type="entry name" value="C-terminal effector domain of the bipartite response regulators"/>
    <property type="match status" value="1"/>
</dbReference>
<dbReference type="GO" id="GO:0003677">
    <property type="term" value="F:DNA binding"/>
    <property type="evidence" value="ECO:0007669"/>
    <property type="project" value="UniProtKB-UniRule"/>
</dbReference>
<dbReference type="InterPro" id="IPR016032">
    <property type="entry name" value="Sig_transdc_resp-reg_C-effctor"/>
</dbReference>
<dbReference type="RefSeq" id="WP_141132604.1">
    <property type="nucleotide sequence ID" value="NZ_JAENMN010000013.1"/>
</dbReference>
<protein>
    <submittedName>
        <fullName evidence="5">DNA-binding transcriptional activator CadC</fullName>
    </submittedName>
</protein>
<evidence type="ECO:0000313" key="5">
    <source>
        <dbReference type="EMBL" id="VEI73009.1"/>
    </source>
</evidence>